<feature type="compositionally biased region" description="Acidic residues" evidence="3">
    <location>
        <begin position="65"/>
        <end position="78"/>
    </location>
</feature>
<feature type="region of interest" description="Disordered" evidence="3">
    <location>
        <begin position="42"/>
        <end position="95"/>
    </location>
</feature>
<dbReference type="GeneID" id="101855921"/>
<dbReference type="InterPro" id="IPR001254">
    <property type="entry name" value="Trypsin_dom"/>
</dbReference>
<dbReference type="PRINTS" id="PR00722">
    <property type="entry name" value="CHYMOTRYPSIN"/>
</dbReference>
<dbReference type="InterPro" id="IPR043504">
    <property type="entry name" value="Peptidase_S1_PA_chymotrypsin"/>
</dbReference>
<proteinExistence type="inferred from homology"/>
<evidence type="ECO:0000256" key="2">
    <source>
        <dbReference type="ARBA" id="ARBA00023157"/>
    </source>
</evidence>
<accession>A0ABM1A7B0</accession>
<keyword evidence="4" id="KW-0732">Signal</keyword>
<dbReference type="InterPro" id="IPR018114">
    <property type="entry name" value="TRYPSIN_HIS"/>
</dbReference>
<dbReference type="InterPro" id="IPR001314">
    <property type="entry name" value="Peptidase_S1A"/>
</dbReference>
<dbReference type="Proteomes" id="UP000694888">
    <property type="component" value="Unplaced"/>
</dbReference>
<dbReference type="CDD" id="cd00190">
    <property type="entry name" value="Tryp_SPc"/>
    <property type="match status" value="1"/>
</dbReference>
<feature type="domain" description="Peptidase S1" evidence="5">
    <location>
        <begin position="90"/>
        <end position="334"/>
    </location>
</feature>
<dbReference type="InterPro" id="IPR009003">
    <property type="entry name" value="Peptidase_S1_PA"/>
</dbReference>
<evidence type="ECO:0000313" key="6">
    <source>
        <dbReference type="Proteomes" id="UP000694888"/>
    </source>
</evidence>
<dbReference type="SMART" id="SM00020">
    <property type="entry name" value="Tryp_SPc"/>
    <property type="match status" value="1"/>
</dbReference>
<dbReference type="Pfam" id="PF00089">
    <property type="entry name" value="Trypsin"/>
    <property type="match status" value="1"/>
</dbReference>
<evidence type="ECO:0000256" key="3">
    <source>
        <dbReference type="SAM" id="MobiDB-lite"/>
    </source>
</evidence>
<evidence type="ECO:0000259" key="5">
    <source>
        <dbReference type="PROSITE" id="PS50240"/>
    </source>
</evidence>
<feature type="chain" id="PRO_5047041407" evidence="4">
    <location>
        <begin position="27"/>
        <end position="334"/>
    </location>
</feature>
<feature type="signal peptide" evidence="4">
    <location>
        <begin position="1"/>
        <end position="26"/>
    </location>
</feature>
<dbReference type="PROSITE" id="PS50240">
    <property type="entry name" value="TRYPSIN_DOM"/>
    <property type="match status" value="1"/>
</dbReference>
<dbReference type="PANTHER" id="PTHR24276">
    <property type="entry name" value="POLYSERASE-RELATED"/>
    <property type="match status" value="1"/>
</dbReference>
<dbReference type="RefSeq" id="XP_012942239.1">
    <property type="nucleotide sequence ID" value="XM_013086785.1"/>
</dbReference>
<dbReference type="PROSITE" id="PS00134">
    <property type="entry name" value="TRYPSIN_HIS"/>
    <property type="match status" value="1"/>
</dbReference>
<dbReference type="SUPFAM" id="SSF50494">
    <property type="entry name" value="Trypsin-like serine proteases"/>
    <property type="match status" value="1"/>
</dbReference>
<protein>
    <submittedName>
        <fullName evidence="7">Chymotrypsin-1</fullName>
    </submittedName>
</protein>
<gene>
    <name evidence="7" type="primary">LOC101855921</name>
</gene>
<organism evidence="6 7">
    <name type="scientific">Aplysia californica</name>
    <name type="common">California sea hare</name>
    <dbReference type="NCBI Taxonomy" id="6500"/>
    <lineage>
        <taxon>Eukaryota</taxon>
        <taxon>Metazoa</taxon>
        <taxon>Spiralia</taxon>
        <taxon>Lophotrochozoa</taxon>
        <taxon>Mollusca</taxon>
        <taxon>Gastropoda</taxon>
        <taxon>Heterobranchia</taxon>
        <taxon>Euthyneura</taxon>
        <taxon>Tectipleura</taxon>
        <taxon>Aplysiida</taxon>
        <taxon>Aplysioidea</taxon>
        <taxon>Aplysiidae</taxon>
        <taxon>Aplysia</taxon>
    </lineage>
</organism>
<feature type="compositionally biased region" description="Polar residues" evidence="3">
    <location>
        <begin position="45"/>
        <end position="60"/>
    </location>
</feature>
<evidence type="ECO:0000313" key="7">
    <source>
        <dbReference type="RefSeq" id="XP_012942239.1"/>
    </source>
</evidence>
<keyword evidence="6" id="KW-1185">Reference proteome</keyword>
<sequence>MTTHRFVPAIVLLLWILCRSIIFAEGSDPLAMAPIGSTMEPVKGSESSSYEMNGMQNMPSFDQMGVDDEGGDDDDDSGIEGGSGDSSNFIVGGDTVTNSGRRRRFSYTVTIQVKLIDRYYHLCGGALVSEDKILTAAHCVQNIILIDRLRVGLNWQSLDTGETDPAAQTIGVKSVTIHPDYYVNDTGIQPYDLAVVTLQTPVVFRGSGIKNVKLTNPGSDHVFKVCDITGWGHPSVEATSTSSELRHARVTVMEQADCRQYMQVSREYWVYDSNLCTLSYPMLISGCQGDGGAPLVCGGRLVGILSWGLVKCNGCFPDVYTRISSYLAFINRQL</sequence>
<dbReference type="Gene3D" id="2.40.10.10">
    <property type="entry name" value="Trypsin-like serine proteases"/>
    <property type="match status" value="1"/>
</dbReference>
<evidence type="ECO:0000256" key="4">
    <source>
        <dbReference type="SAM" id="SignalP"/>
    </source>
</evidence>
<dbReference type="InterPro" id="IPR050430">
    <property type="entry name" value="Peptidase_S1"/>
</dbReference>
<reference evidence="7" key="1">
    <citation type="submission" date="2025-08" db="UniProtKB">
        <authorList>
            <consortium name="RefSeq"/>
        </authorList>
    </citation>
    <scope>IDENTIFICATION</scope>
</reference>
<name>A0ABM1A7B0_APLCA</name>
<dbReference type="PANTHER" id="PTHR24276:SF98">
    <property type="entry name" value="FI18310P1-RELATED"/>
    <property type="match status" value="1"/>
</dbReference>
<evidence type="ECO:0000256" key="1">
    <source>
        <dbReference type="ARBA" id="ARBA00007664"/>
    </source>
</evidence>
<keyword evidence="2" id="KW-1015">Disulfide bond</keyword>
<comment type="similarity">
    <text evidence="1">Belongs to the peptidase S1 family.</text>
</comment>